<gene>
    <name evidence="1" type="ORF">WJT86_12275</name>
</gene>
<evidence type="ECO:0000313" key="2">
    <source>
        <dbReference type="Proteomes" id="UP001418637"/>
    </source>
</evidence>
<sequence length="230" mass="25069">RDLSQAQVITKDESYGVEFYASNSGLNAITNPAQYYKDVTEGFQRQLNQLGALGNSAAGAFAEAARNGSLNDETIARIKAECGVSVGSNQFNILEFFVTTAHAQVPCRVPIGGTVYYLEGKDVADCIRIIEEYRNRYGPGVFANSYDNFLRTVGLSPAEAGLQYKTQQDVYNRQAILGNRSIVDGGVMPAEYYDSTTGQWTPISTNTGQYYYVNPNTGAAVLYNPNAKST</sequence>
<dbReference type="RefSeq" id="WP_346337883.1">
    <property type="nucleotide sequence ID" value="NZ_JBBYXI010000021.1"/>
</dbReference>
<dbReference type="Proteomes" id="UP001418637">
    <property type="component" value="Unassembled WGS sequence"/>
</dbReference>
<evidence type="ECO:0000313" key="1">
    <source>
        <dbReference type="EMBL" id="MEN3931821.1"/>
    </source>
</evidence>
<protein>
    <submittedName>
        <fullName evidence="1">Uncharacterized protein</fullName>
    </submittedName>
</protein>
<feature type="non-terminal residue" evidence="1">
    <location>
        <position position="230"/>
    </location>
</feature>
<comment type="caution">
    <text evidence="1">The sequence shown here is derived from an EMBL/GenBank/DDBJ whole genome shotgun (WGS) entry which is preliminary data.</text>
</comment>
<dbReference type="EMBL" id="JBBYXI010000021">
    <property type="protein sequence ID" value="MEN3931821.1"/>
    <property type="molecule type" value="Genomic_DNA"/>
</dbReference>
<keyword evidence="2" id="KW-1185">Reference proteome</keyword>
<proteinExistence type="predicted"/>
<feature type="non-terminal residue" evidence="1">
    <location>
        <position position="1"/>
    </location>
</feature>
<name>A0ABV0BNS5_9HYPH</name>
<organism evidence="1 2">
    <name type="scientific">Hohaiivirga grylli</name>
    <dbReference type="NCBI Taxonomy" id="3133970"/>
    <lineage>
        <taxon>Bacteria</taxon>
        <taxon>Pseudomonadati</taxon>
        <taxon>Pseudomonadota</taxon>
        <taxon>Alphaproteobacteria</taxon>
        <taxon>Hyphomicrobiales</taxon>
        <taxon>Methylobacteriaceae</taxon>
        <taxon>Hohaiivirga</taxon>
    </lineage>
</organism>
<accession>A0ABV0BNS5</accession>
<reference evidence="1 2" key="1">
    <citation type="submission" date="2024-04" db="EMBL/GenBank/DDBJ databases">
        <title>A novel species isolated from cricket.</title>
        <authorList>
            <person name="Wang H.-C."/>
        </authorList>
    </citation>
    <scope>NUCLEOTIDE SEQUENCE [LARGE SCALE GENOMIC DNA]</scope>
    <source>
        <strain evidence="1 2">WL0021</strain>
    </source>
</reference>